<evidence type="ECO:0000256" key="10">
    <source>
        <dbReference type="ARBA" id="ARBA00023136"/>
    </source>
</evidence>
<dbReference type="CDD" id="cd11805">
    <property type="entry name" value="SH3_GRB2_like_C"/>
    <property type="match status" value="1"/>
</dbReference>
<dbReference type="PROSITE" id="PS50179">
    <property type="entry name" value="VHS"/>
    <property type="match status" value="1"/>
</dbReference>
<feature type="region of interest" description="Disordered" evidence="12">
    <location>
        <begin position="172"/>
        <end position="257"/>
    </location>
</feature>
<evidence type="ECO:0000256" key="2">
    <source>
        <dbReference type="ARBA" id="ARBA00004125"/>
    </source>
</evidence>
<feature type="compositionally biased region" description="Low complexity" evidence="12">
    <location>
        <begin position="245"/>
        <end position="256"/>
    </location>
</feature>
<sequence length="521" mass="57812">MFRTPNPFEELVNKATDENLTTENWDLNLALCDRLASNDESDARKCLAAIQKRISNRNANVQLYAITLTDTLSKNCGDAVHHEIASRAFMQTLSKVVQDPNTHKLVKQRILRTLMSWRDEFSKDDTLGLVAETVHELREEYYDLDEEPSPRTQAHQSEEDELQRVLALSLHDQGGRGTNANHSSSSGSGPSTSFVPQRAVSPPLPTATTDRSSTSRFSMPNPYDIDAAQDSASVDQGESSVMPVAQTTTTQSAASSGPYATIARRTASARPAFVRALYDFEPDEPGELAFRRGDVVRVLDSVYEQWWRGELRHQVGIFPVNYVEAMPDTTPDMIHQEQELERLVFTNASDIHVLHARLQQLRPTDNFVDDDELQDLYQRSLALRPKIIRLMETYHTKVQELRSLNDKFVRARSMLDDLIQQHVSTPISAEPSKQDTAAALATAAPAASGSVSNVVPQEDEKRRLFERARAEVEAYQREQQAHSALETASPGAAGAAGLGAGGRSDVMHHANELDGLLFGPP</sequence>
<dbReference type="InterPro" id="IPR008942">
    <property type="entry name" value="ENTH_VHS"/>
</dbReference>
<dbReference type="InterPro" id="IPR050670">
    <property type="entry name" value="STAM"/>
</dbReference>
<dbReference type="KEGG" id="mgl:MGL_3483"/>
<dbReference type="PROSITE" id="PS50002">
    <property type="entry name" value="SH3"/>
    <property type="match status" value="1"/>
</dbReference>
<dbReference type="PANTHER" id="PTHR45929:SF3">
    <property type="entry name" value="JAK PATHWAY SIGNAL TRANSDUCTION ADAPTOR MOLECULE"/>
    <property type="match status" value="1"/>
</dbReference>
<evidence type="ECO:0000256" key="3">
    <source>
        <dbReference type="ARBA" id="ARBA00009666"/>
    </source>
</evidence>
<dbReference type="InterPro" id="IPR004152">
    <property type="entry name" value="GAT_dom"/>
</dbReference>
<dbReference type="Pfam" id="PF03127">
    <property type="entry name" value="GAT"/>
    <property type="match status" value="1"/>
</dbReference>
<accession>A8Q9H7</accession>
<evidence type="ECO:0000256" key="1">
    <source>
        <dbReference type="ARBA" id="ARBA00002654"/>
    </source>
</evidence>
<evidence type="ECO:0000313" key="15">
    <source>
        <dbReference type="EMBL" id="EDP42234.1"/>
    </source>
</evidence>
<keyword evidence="16" id="KW-1185">Reference proteome</keyword>
<dbReference type="InterPro" id="IPR003903">
    <property type="entry name" value="UIM_dom"/>
</dbReference>
<dbReference type="InParanoid" id="A8Q9H7"/>
<dbReference type="AlphaFoldDB" id="A8Q9H7"/>
<dbReference type="VEuPathDB" id="FungiDB:MGL_3483"/>
<dbReference type="GO" id="GO:0043328">
    <property type="term" value="P:protein transport to vacuole involved in ubiquitin-dependent protein catabolic process via the multivesicular body sorting pathway"/>
    <property type="evidence" value="ECO:0007669"/>
    <property type="project" value="TreeGrafter"/>
</dbReference>
<evidence type="ECO:0000256" key="6">
    <source>
        <dbReference type="ARBA" id="ARBA00022443"/>
    </source>
</evidence>
<dbReference type="SUPFAM" id="SSF50044">
    <property type="entry name" value="SH3-domain"/>
    <property type="match status" value="1"/>
</dbReference>
<dbReference type="SMART" id="SM00326">
    <property type="entry name" value="SH3"/>
    <property type="match status" value="1"/>
</dbReference>
<feature type="region of interest" description="Disordered" evidence="12">
    <location>
        <begin position="477"/>
        <end position="500"/>
    </location>
</feature>
<protein>
    <recommendedName>
        <fullName evidence="4">Class E vacuolar protein-sorting machinery protein HSE1</fullName>
    </recommendedName>
    <alternativeName>
        <fullName evidence="5">Class E vacuolar protein-sorting machinery protein hse1</fullName>
    </alternativeName>
</protein>
<evidence type="ECO:0000256" key="5">
    <source>
        <dbReference type="ARBA" id="ARBA00018978"/>
    </source>
</evidence>
<dbReference type="PRINTS" id="PR01887">
    <property type="entry name" value="SPECTRNALPHA"/>
</dbReference>
<dbReference type="SUPFAM" id="SSF89009">
    <property type="entry name" value="GAT-like domain"/>
    <property type="match status" value="1"/>
</dbReference>
<dbReference type="OrthoDB" id="10255964at2759"/>
<comment type="function">
    <text evidence="1">Component of the ESCRT-0 complex which is the sorting receptor for ubiquitinated cargo proteins at the multivesicular body (MVB).</text>
</comment>
<feature type="compositionally biased region" description="Polar residues" evidence="12">
    <location>
        <begin position="230"/>
        <end position="239"/>
    </location>
</feature>
<reference evidence="15 16" key="1">
    <citation type="journal article" date="2007" name="Proc. Natl. Acad. Sci. U.S.A.">
        <title>Dandruff-associated Malassezia genomes reveal convergent and divergent virulence traits shared with plant and human fungal pathogens.</title>
        <authorList>
            <person name="Xu J."/>
            <person name="Saunders C.W."/>
            <person name="Hu P."/>
            <person name="Grant R.A."/>
            <person name="Boekhout T."/>
            <person name="Kuramae E.E."/>
            <person name="Kronstad J.W."/>
            <person name="Deangelis Y.M."/>
            <person name="Reeder N.L."/>
            <person name="Johnstone K.R."/>
            <person name="Leland M."/>
            <person name="Fieno A.M."/>
            <person name="Begley W.M."/>
            <person name="Sun Y."/>
            <person name="Lacey M.P."/>
            <person name="Chaudhary T."/>
            <person name="Keough T."/>
            <person name="Chu L."/>
            <person name="Sears R."/>
            <person name="Yuan B."/>
            <person name="Dawson T.L.Jr."/>
        </authorList>
    </citation>
    <scope>NUCLEOTIDE SEQUENCE [LARGE SCALE GENOMIC DNA]</scope>
    <source>
        <strain evidence="16">ATCC MYA-4612 / CBS 7966</strain>
    </source>
</reference>
<dbReference type="GO" id="GO:0010008">
    <property type="term" value="C:endosome membrane"/>
    <property type="evidence" value="ECO:0007669"/>
    <property type="project" value="UniProtKB-SubCell"/>
</dbReference>
<evidence type="ECO:0000256" key="11">
    <source>
        <dbReference type="PROSITE-ProRule" id="PRU00192"/>
    </source>
</evidence>
<dbReference type="InterPro" id="IPR001452">
    <property type="entry name" value="SH3_domain"/>
</dbReference>
<dbReference type="PRINTS" id="PR00452">
    <property type="entry name" value="SH3DOMAIN"/>
</dbReference>
<feature type="domain" description="VHS" evidence="14">
    <location>
        <begin position="15"/>
        <end position="145"/>
    </location>
</feature>
<gene>
    <name evidence="15" type="ORF">MGL_3483</name>
</gene>
<dbReference type="RefSeq" id="XP_001729448.1">
    <property type="nucleotide sequence ID" value="XM_001729396.1"/>
</dbReference>
<dbReference type="Gene3D" id="2.30.30.40">
    <property type="entry name" value="SH3 Domains"/>
    <property type="match status" value="1"/>
</dbReference>
<comment type="subcellular location">
    <subcellularLocation>
        <location evidence="2">Endosome membrane</location>
        <topology evidence="2">Peripheral membrane protein</topology>
        <orientation evidence="2">Cytoplasmic side</orientation>
    </subcellularLocation>
</comment>
<dbReference type="Pfam" id="PF00018">
    <property type="entry name" value="SH3_1"/>
    <property type="match status" value="1"/>
</dbReference>
<dbReference type="GO" id="GO:0043130">
    <property type="term" value="F:ubiquitin binding"/>
    <property type="evidence" value="ECO:0007669"/>
    <property type="project" value="InterPro"/>
</dbReference>
<dbReference type="CDD" id="cd16978">
    <property type="entry name" value="VHS_HSE1"/>
    <property type="match status" value="1"/>
</dbReference>
<dbReference type="SMART" id="SM00288">
    <property type="entry name" value="VHS"/>
    <property type="match status" value="1"/>
</dbReference>
<feature type="compositionally biased region" description="Polar residues" evidence="12">
    <location>
        <begin position="206"/>
        <end position="218"/>
    </location>
</feature>
<evidence type="ECO:0000256" key="9">
    <source>
        <dbReference type="ARBA" id="ARBA00022927"/>
    </source>
</evidence>
<organism evidence="15 16">
    <name type="scientific">Malassezia globosa (strain ATCC MYA-4612 / CBS 7966)</name>
    <name type="common">Dandruff-associated fungus</name>
    <dbReference type="NCBI Taxonomy" id="425265"/>
    <lineage>
        <taxon>Eukaryota</taxon>
        <taxon>Fungi</taxon>
        <taxon>Dikarya</taxon>
        <taxon>Basidiomycota</taxon>
        <taxon>Ustilaginomycotina</taxon>
        <taxon>Malasseziomycetes</taxon>
        <taxon>Malasseziales</taxon>
        <taxon>Malasseziaceae</taxon>
        <taxon>Malassezia</taxon>
    </lineage>
</organism>
<name>A8Q9H7_MALGO</name>
<keyword evidence="9" id="KW-0653">Protein transport</keyword>
<dbReference type="PANTHER" id="PTHR45929">
    <property type="entry name" value="JAK PATHWAY SIGNAL TRANSDUCTION ADAPTOR MOLECULE"/>
    <property type="match status" value="1"/>
</dbReference>
<feature type="region of interest" description="Disordered" evidence="12">
    <location>
        <begin position="142"/>
        <end position="161"/>
    </location>
</feature>
<evidence type="ECO:0000256" key="7">
    <source>
        <dbReference type="ARBA" id="ARBA00022448"/>
    </source>
</evidence>
<evidence type="ECO:0000256" key="8">
    <source>
        <dbReference type="ARBA" id="ARBA00022753"/>
    </source>
</evidence>
<dbReference type="GO" id="GO:0033565">
    <property type="term" value="C:ESCRT-0 complex"/>
    <property type="evidence" value="ECO:0007669"/>
    <property type="project" value="TreeGrafter"/>
</dbReference>
<proteinExistence type="inferred from homology"/>
<keyword evidence="10" id="KW-0472">Membrane</keyword>
<comment type="caution">
    <text evidence="15">The sequence shown here is derived from an EMBL/GenBank/DDBJ whole genome shotgun (WGS) entry which is preliminary data.</text>
</comment>
<keyword evidence="6 11" id="KW-0728">SH3 domain</keyword>
<dbReference type="InterPro" id="IPR036028">
    <property type="entry name" value="SH3-like_dom_sf"/>
</dbReference>
<dbReference type="SUPFAM" id="SSF48464">
    <property type="entry name" value="ENTH/VHS domain"/>
    <property type="match status" value="1"/>
</dbReference>
<keyword evidence="8" id="KW-0967">Endosome</keyword>
<evidence type="ECO:0000259" key="13">
    <source>
        <dbReference type="PROSITE" id="PS50002"/>
    </source>
</evidence>
<dbReference type="FunCoup" id="A8Q9H7">
    <property type="interactions" value="166"/>
</dbReference>
<dbReference type="GO" id="GO:0035091">
    <property type="term" value="F:phosphatidylinositol binding"/>
    <property type="evidence" value="ECO:0007669"/>
    <property type="project" value="InterPro"/>
</dbReference>
<dbReference type="STRING" id="425265.A8Q9H7"/>
<dbReference type="Proteomes" id="UP000008837">
    <property type="component" value="Unassembled WGS sequence"/>
</dbReference>
<dbReference type="Gene3D" id="1.20.5.1940">
    <property type="match status" value="1"/>
</dbReference>
<dbReference type="Pfam" id="PF00790">
    <property type="entry name" value="VHS"/>
    <property type="match status" value="1"/>
</dbReference>
<dbReference type="OMA" id="QVYRDWW"/>
<dbReference type="PROSITE" id="PS50330">
    <property type="entry name" value="UIM"/>
    <property type="match status" value="1"/>
</dbReference>
<dbReference type="InterPro" id="IPR002014">
    <property type="entry name" value="VHS_dom"/>
</dbReference>
<evidence type="ECO:0000256" key="12">
    <source>
        <dbReference type="SAM" id="MobiDB-lite"/>
    </source>
</evidence>
<evidence type="ECO:0000313" key="16">
    <source>
        <dbReference type="Proteomes" id="UP000008837"/>
    </source>
</evidence>
<keyword evidence="7" id="KW-0813">Transport</keyword>
<feature type="domain" description="SH3" evidence="13">
    <location>
        <begin position="269"/>
        <end position="328"/>
    </location>
</feature>
<dbReference type="Gene3D" id="1.25.40.90">
    <property type="match status" value="1"/>
</dbReference>
<feature type="compositionally biased region" description="Low complexity" evidence="12">
    <location>
        <begin position="183"/>
        <end position="193"/>
    </location>
</feature>
<comment type="similarity">
    <text evidence="3">Belongs to the STAM family.</text>
</comment>
<dbReference type="GeneID" id="5853755"/>
<dbReference type="EMBL" id="AAYY01000013">
    <property type="protein sequence ID" value="EDP42234.1"/>
    <property type="molecule type" value="Genomic_DNA"/>
</dbReference>
<evidence type="ECO:0000259" key="14">
    <source>
        <dbReference type="PROSITE" id="PS50179"/>
    </source>
</evidence>
<evidence type="ECO:0000256" key="4">
    <source>
        <dbReference type="ARBA" id="ARBA00017923"/>
    </source>
</evidence>